<evidence type="ECO:0000313" key="9">
    <source>
        <dbReference type="EMBL" id="GFO29434.1"/>
    </source>
</evidence>
<dbReference type="InterPro" id="IPR000674">
    <property type="entry name" value="Ald_Oxase/Xan_DH_a/b"/>
</dbReference>
<evidence type="ECO:0000256" key="5">
    <source>
        <dbReference type="ARBA" id="ARBA00023002"/>
    </source>
</evidence>
<dbReference type="FunFam" id="3.30.365.10:FF:000001">
    <property type="entry name" value="Xanthine dehydrogenase oxidase"/>
    <property type="match status" value="1"/>
</dbReference>
<dbReference type="EMBL" id="BLXT01006160">
    <property type="protein sequence ID" value="GFO29434.1"/>
    <property type="molecule type" value="Genomic_DNA"/>
</dbReference>
<keyword evidence="4" id="KW-0479">Metal-binding</keyword>
<evidence type="ECO:0000259" key="8">
    <source>
        <dbReference type="SMART" id="SM01008"/>
    </source>
</evidence>
<dbReference type="Pfam" id="PF01315">
    <property type="entry name" value="Ald_Xan_dh_C"/>
    <property type="match status" value="1"/>
</dbReference>
<evidence type="ECO:0000256" key="2">
    <source>
        <dbReference type="ARBA" id="ARBA00006849"/>
    </source>
</evidence>
<dbReference type="InterPro" id="IPR037165">
    <property type="entry name" value="AldOxase/xan_DH_Mopterin-bd_sf"/>
</dbReference>
<proteinExistence type="inferred from homology"/>
<dbReference type="Proteomes" id="UP000735302">
    <property type="component" value="Unassembled WGS sequence"/>
</dbReference>
<dbReference type="PANTHER" id="PTHR11908">
    <property type="entry name" value="XANTHINE DEHYDROGENASE"/>
    <property type="match status" value="1"/>
</dbReference>
<keyword evidence="6" id="KW-0411">Iron-sulfur</keyword>
<comment type="caution">
    <text evidence="9">The sequence shown here is derived from an EMBL/GenBank/DDBJ whole genome shotgun (WGS) entry which is preliminary data.</text>
</comment>
<dbReference type="Gene3D" id="3.90.1170.50">
    <property type="entry name" value="Aldehyde oxidase/xanthine dehydrogenase, a/b hammerhead"/>
    <property type="match status" value="1"/>
</dbReference>
<dbReference type="PANTHER" id="PTHR11908:SF132">
    <property type="entry name" value="ALDEHYDE OXIDASE 1-RELATED"/>
    <property type="match status" value="1"/>
</dbReference>
<dbReference type="InterPro" id="IPR036856">
    <property type="entry name" value="Ald_Oxase/Xan_DH_a/b_sf"/>
</dbReference>
<keyword evidence="4" id="KW-0001">2Fe-2S</keyword>
<dbReference type="GO" id="GO:0051537">
    <property type="term" value="F:2 iron, 2 sulfur cluster binding"/>
    <property type="evidence" value="ECO:0007669"/>
    <property type="project" value="UniProtKB-KW"/>
</dbReference>
<dbReference type="AlphaFoldDB" id="A0AAV4CA58"/>
<reference evidence="9 10" key="1">
    <citation type="journal article" date="2021" name="Elife">
        <title>Chloroplast acquisition without the gene transfer in kleptoplastic sea slugs, Plakobranchus ocellatus.</title>
        <authorList>
            <person name="Maeda T."/>
            <person name="Takahashi S."/>
            <person name="Yoshida T."/>
            <person name="Shimamura S."/>
            <person name="Takaki Y."/>
            <person name="Nagai Y."/>
            <person name="Toyoda A."/>
            <person name="Suzuki Y."/>
            <person name="Arimoto A."/>
            <person name="Ishii H."/>
            <person name="Satoh N."/>
            <person name="Nishiyama T."/>
            <person name="Hasebe M."/>
            <person name="Maruyama T."/>
            <person name="Minagawa J."/>
            <person name="Obokata J."/>
            <person name="Shigenobu S."/>
        </authorList>
    </citation>
    <scope>NUCLEOTIDE SEQUENCE [LARGE SCALE GENOMIC DNA]</scope>
</reference>
<gene>
    <name evidence="9" type="ORF">PoB_005593900</name>
</gene>
<accession>A0AAV4CA58</accession>
<dbReference type="GO" id="GO:0005506">
    <property type="term" value="F:iron ion binding"/>
    <property type="evidence" value="ECO:0007669"/>
    <property type="project" value="InterPro"/>
</dbReference>
<dbReference type="InterPro" id="IPR008274">
    <property type="entry name" value="AldOxase/xan_DH_MoCoBD1"/>
</dbReference>
<feature type="domain" description="Aldehyde oxidase/xanthine dehydrogenase a/b hammerhead" evidence="8">
    <location>
        <begin position="81"/>
        <end position="176"/>
    </location>
</feature>
<sequence length="451" mass="48632">MLRGQTSSTKYSPTWKETSAKEMKEQYVLDVCKEKASPEYVSGGVGLTRTPVVGTQDYGTKPEEFPVSKPMPKLTAKYLTSGTAQFIDDLAGPPGMLFAVPVLSTIASGSVDSIDPKQALETPGVVAFLKACDIPAGGVNNWRPKGIYNNALEEVDNRETATAAAEKVKITYKDVKIPIVTIQDAIKKQSFHPNPPKPLVIGDAKAAIAAAPHKILGQIECGEQYHFHMETQSTLCIPTDDGGMDVVASTQWLDGVLETVAQVLGLEQSQVTVEAKRLGGGFGGKISQNFLISGLCALASGVLGLPVKMHLDIHANMKMCGKRNAYLLTYFIGCDDNGKLLGISADLFADLGFSTIERDGDLTPWLDNGNRQLKQGKTDSIHIPPSTYNSIRTDFQSSHITSTNADFTDNTTPVIYTAPANDELDHTIQHTSVLLSQTSLDTTNEQTNINK</sequence>
<dbReference type="GO" id="GO:0016491">
    <property type="term" value="F:oxidoreductase activity"/>
    <property type="evidence" value="ECO:0007669"/>
    <property type="project" value="UniProtKB-KW"/>
</dbReference>
<comment type="similarity">
    <text evidence="2">Belongs to the xanthine dehydrogenase family.</text>
</comment>
<evidence type="ECO:0000256" key="7">
    <source>
        <dbReference type="ARBA" id="ARBA00034078"/>
    </source>
</evidence>
<dbReference type="SMART" id="SM01008">
    <property type="entry name" value="Ald_Xan_dh_C"/>
    <property type="match status" value="1"/>
</dbReference>
<dbReference type="Gene3D" id="3.30.365.10">
    <property type="entry name" value="Aldehyde oxidase/xanthine dehydrogenase, molybdopterin binding domain"/>
    <property type="match status" value="1"/>
</dbReference>
<dbReference type="SUPFAM" id="SSF56003">
    <property type="entry name" value="Molybdenum cofactor-binding domain"/>
    <property type="match status" value="1"/>
</dbReference>
<evidence type="ECO:0000256" key="1">
    <source>
        <dbReference type="ARBA" id="ARBA00001924"/>
    </source>
</evidence>
<protein>
    <submittedName>
        <fullName evidence="9">Xanthine dehydrogenase</fullName>
    </submittedName>
</protein>
<evidence type="ECO:0000256" key="6">
    <source>
        <dbReference type="ARBA" id="ARBA00023014"/>
    </source>
</evidence>
<keyword evidence="5" id="KW-0560">Oxidoreductase</keyword>
<comment type="cofactor">
    <cofactor evidence="1">
        <name>Mo-molybdopterin</name>
        <dbReference type="ChEBI" id="CHEBI:71302"/>
    </cofactor>
</comment>
<dbReference type="InterPro" id="IPR016208">
    <property type="entry name" value="Ald_Oxase/xanthine_DH-like"/>
</dbReference>
<comment type="cofactor">
    <cofactor evidence="7">
        <name>[2Fe-2S] cluster</name>
        <dbReference type="ChEBI" id="CHEBI:190135"/>
    </cofactor>
</comment>
<organism evidence="9 10">
    <name type="scientific">Plakobranchus ocellatus</name>
    <dbReference type="NCBI Taxonomy" id="259542"/>
    <lineage>
        <taxon>Eukaryota</taxon>
        <taxon>Metazoa</taxon>
        <taxon>Spiralia</taxon>
        <taxon>Lophotrochozoa</taxon>
        <taxon>Mollusca</taxon>
        <taxon>Gastropoda</taxon>
        <taxon>Heterobranchia</taxon>
        <taxon>Euthyneura</taxon>
        <taxon>Panpulmonata</taxon>
        <taxon>Sacoglossa</taxon>
        <taxon>Placobranchoidea</taxon>
        <taxon>Plakobranchidae</taxon>
        <taxon>Plakobranchus</taxon>
    </lineage>
</organism>
<keyword evidence="4" id="KW-0408">Iron</keyword>
<dbReference type="Pfam" id="PF02738">
    <property type="entry name" value="MoCoBD_1"/>
    <property type="match status" value="1"/>
</dbReference>
<evidence type="ECO:0000256" key="3">
    <source>
        <dbReference type="ARBA" id="ARBA00022505"/>
    </source>
</evidence>
<evidence type="ECO:0000256" key="4">
    <source>
        <dbReference type="ARBA" id="ARBA00022714"/>
    </source>
</evidence>
<evidence type="ECO:0000313" key="10">
    <source>
        <dbReference type="Proteomes" id="UP000735302"/>
    </source>
</evidence>
<keyword evidence="10" id="KW-1185">Reference proteome</keyword>
<name>A0AAV4CA58_9GAST</name>
<dbReference type="SUPFAM" id="SSF54665">
    <property type="entry name" value="CO dehydrogenase molybdoprotein N-domain-like"/>
    <property type="match status" value="1"/>
</dbReference>
<keyword evidence="3" id="KW-0500">Molybdenum</keyword>